<keyword evidence="1" id="KW-0472">Membrane</keyword>
<dbReference type="SUPFAM" id="SSF103481">
    <property type="entry name" value="Multidrug resistance efflux transporter EmrE"/>
    <property type="match status" value="1"/>
</dbReference>
<gene>
    <name evidence="2" type="ORF">PGLA1383_LOCUS14548</name>
</gene>
<evidence type="ECO:0000313" key="2">
    <source>
        <dbReference type="EMBL" id="CAE8596076.1"/>
    </source>
</evidence>
<feature type="transmembrane region" description="Helical" evidence="1">
    <location>
        <begin position="20"/>
        <end position="38"/>
    </location>
</feature>
<feature type="transmembrane region" description="Helical" evidence="1">
    <location>
        <begin position="72"/>
        <end position="91"/>
    </location>
</feature>
<reference evidence="2" key="1">
    <citation type="submission" date="2021-02" db="EMBL/GenBank/DDBJ databases">
        <authorList>
            <person name="Dougan E. K."/>
            <person name="Rhodes N."/>
            <person name="Thang M."/>
            <person name="Chan C."/>
        </authorList>
    </citation>
    <scope>NUCLEOTIDE SEQUENCE</scope>
</reference>
<keyword evidence="1" id="KW-1133">Transmembrane helix</keyword>
<comment type="caution">
    <text evidence="2">The sequence shown here is derived from an EMBL/GenBank/DDBJ whole genome shotgun (WGS) entry which is preliminary data.</text>
</comment>
<keyword evidence="1" id="KW-0812">Transmembrane</keyword>
<accession>A0A813E739</accession>
<dbReference type="Proteomes" id="UP000654075">
    <property type="component" value="Unassembled WGS sequence"/>
</dbReference>
<feature type="transmembrane region" description="Helical" evidence="1">
    <location>
        <begin position="45"/>
        <end position="66"/>
    </location>
</feature>
<dbReference type="AlphaFoldDB" id="A0A813E739"/>
<dbReference type="EMBL" id="CAJNNV010008328">
    <property type="protein sequence ID" value="CAE8596076.1"/>
    <property type="molecule type" value="Genomic_DNA"/>
</dbReference>
<sequence length="120" mass="12785">MSLAFLPLADDSWQLPSMRLAVAVAFSASGILVFQLRLTELTSPLTVSVLSVFHDVAIVLFFVWAGNEQLNTAQAAGFAVSAVGAVFFACAKQRYSALATEDGTSSISSSIEQNFEMDNS</sequence>
<proteinExistence type="predicted"/>
<organism evidence="2 3">
    <name type="scientific">Polarella glacialis</name>
    <name type="common">Dinoflagellate</name>
    <dbReference type="NCBI Taxonomy" id="89957"/>
    <lineage>
        <taxon>Eukaryota</taxon>
        <taxon>Sar</taxon>
        <taxon>Alveolata</taxon>
        <taxon>Dinophyceae</taxon>
        <taxon>Suessiales</taxon>
        <taxon>Suessiaceae</taxon>
        <taxon>Polarella</taxon>
    </lineage>
</organism>
<evidence type="ECO:0000313" key="3">
    <source>
        <dbReference type="Proteomes" id="UP000654075"/>
    </source>
</evidence>
<keyword evidence="3" id="KW-1185">Reference proteome</keyword>
<protein>
    <submittedName>
        <fullName evidence="2">Uncharacterized protein</fullName>
    </submittedName>
</protein>
<dbReference type="InterPro" id="IPR037185">
    <property type="entry name" value="EmrE-like"/>
</dbReference>
<evidence type="ECO:0000256" key="1">
    <source>
        <dbReference type="SAM" id="Phobius"/>
    </source>
</evidence>
<name>A0A813E739_POLGL</name>